<proteinExistence type="predicted"/>
<evidence type="ECO:0000256" key="1">
    <source>
        <dbReference type="SAM" id="MobiDB-lite"/>
    </source>
</evidence>
<dbReference type="Proteomes" id="UP000518752">
    <property type="component" value="Unassembled WGS sequence"/>
</dbReference>
<comment type="caution">
    <text evidence="2">The sequence shown here is derived from an EMBL/GenBank/DDBJ whole genome shotgun (WGS) entry which is preliminary data.</text>
</comment>
<gene>
    <name evidence="2" type="ORF">D9757_007192</name>
</gene>
<name>A0A8H5HBA4_9AGAR</name>
<dbReference type="PANTHER" id="PTHR13237">
    <property type="entry name" value="SOMETHING ABOUT SILENCING PROTEIN 10-RELATED"/>
    <property type="match status" value="1"/>
</dbReference>
<dbReference type="GO" id="GO:0032040">
    <property type="term" value="C:small-subunit processome"/>
    <property type="evidence" value="ECO:0007669"/>
    <property type="project" value="TreeGrafter"/>
</dbReference>
<accession>A0A8H5HBA4</accession>
<protein>
    <submittedName>
        <fullName evidence="2">Uncharacterized protein</fullName>
    </submittedName>
</protein>
<feature type="compositionally biased region" description="Basic and acidic residues" evidence="1">
    <location>
        <begin position="346"/>
        <end position="370"/>
    </location>
</feature>
<feature type="region of interest" description="Disordered" evidence="1">
    <location>
        <begin position="167"/>
        <end position="225"/>
    </location>
</feature>
<organism evidence="2 3">
    <name type="scientific">Collybiopsis confluens</name>
    <dbReference type="NCBI Taxonomy" id="2823264"/>
    <lineage>
        <taxon>Eukaryota</taxon>
        <taxon>Fungi</taxon>
        <taxon>Dikarya</taxon>
        <taxon>Basidiomycota</taxon>
        <taxon>Agaricomycotina</taxon>
        <taxon>Agaricomycetes</taxon>
        <taxon>Agaricomycetidae</taxon>
        <taxon>Agaricales</taxon>
        <taxon>Marasmiineae</taxon>
        <taxon>Omphalotaceae</taxon>
        <taxon>Collybiopsis</taxon>
    </lineage>
</organism>
<feature type="compositionally biased region" description="Acidic residues" evidence="1">
    <location>
        <begin position="173"/>
        <end position="183"/>
    </location>
</feature>
<evidence type="ECO:0000313" key="3">
    <source>
        <dbReference type="Proteomes" id="UP000518752"/>
    </source>
</evidence>
<dbReference type="OrthoDB" id="203440at2759"/>
<dbReference type="PANTHER" id="PTHR13237:SF9">
    <property type="entry name" value="NEUROGUIDIN"/>
    <property type="match status" value="1"/>
</dbReference>
<keyword evidence="3" id="KW-1185">Reference proteome</keyword>
<evidence type="ECO:0000313" key="2">
    <source>
        <dbReference type="EMBL" id="KAF5379890.1"/>
    </source>
</evidence>
<dbReference type="EMBL" id="JAACJN010000067">
    <property type="protein sequence ID" value="KAF5379890.1"/>
    <property type="molecule type" value="Genomic_DNA"/>
</dbReference>
<dbReference type="InterPro" id="IPR007146">
    <property type="entry name" value="Sas10/Utp3/C1D"/>
</dbReference>
<dbReference type="GO" id="GO:0000462">
    <property type="term" value="P:maturation of SSU-rRNA from tricistronic rRNA transcript (SSU-rRNA, 5.8S rRNA, LSU-rRNA)"/>
    <property type="evidence" value="ECO:0007669"/>
    <property type="project" value="TreeGrafter"/>
</dbReference>
<dbReference type="Pfam" id="PF04000">
    <property type="entry name" value="Sas10_Utp3"/>
    <property type="match status" value="1"/>
</dbReference>
<sequence length="401" mass="44280">MSAADTQHICKLIDDMAASMASARETVEALKIKGPSFFENKEGISLLSLKHQVLLSYLQSLVLVSTRRVIGHSLSVRDPPTEPFSDTQRVCRGSGSGDLVDQMIEGRIVLEKLKVLEGRMRYQIEKLVKAAQQKDASDIVNGVYVLWGSWLYCKVAPLDPLAFRPNPQNLMDANDEDEDDEAESTYRGNDESNADGIYRPPRVAPMPYVPQTSDKSKRQQQRAPIPTSLTSILHSDASMPHIESTSGLGNTPSLNHTSSRAKYLKHLSEFEEDQFGRVMLGKKEARRRARDEEALALGAGLGGLGQEGKGGGRRRSAAAGWDDEFGDVLRDIGRGTGRGLGGDGYDELRQKGKRSGVLERSRQDKKRRAETLVSDADALQARKKSRFETERKGIKAKKVKS</sequence>
<dbReference type="AlphaFoldDB" id="A0A8H5HBA4"/>
<reference evidence="2 3" key="1">
    <citation type="journal article" date="2020" name="ISME J.">
        <title>Uncovering the hidden diversity of litter-decomposition mechanisms in mushroom-forming fungi.</title>
        <authorList>
            <person name="Floudas D."/>
            <person name="Bentzer J."/>
            <person name="Ahren D."/>
            <person name="Johansson T."/>
            <person name="Persson P."/>
            <person name="Tunlid A."/>
        </authorList>
    </citation>
    <scope>NUCLEOTIDE SEQUENCE [LARGE SCALE GENOMIC DNA]</scope>
    <source>
        <strain evidence="2 3">CBS 406.79</strain>
    </source>
</reference>
<feature type="region of interest" description="Disordered" evidence="1">
    <location>
        <begin position="335"/>
        <end position="372"/>
    </location>
</feature>